<proteinExistence type="inferred from homology"/>
<evidence type="ECO:0000259" key="10">
    <source>
        <dbReference type="Pfam" id="PF12680"/>
    </source>
</evidence>
<reference evidence="11 12" key="1">
    <citation type="submission" date="2019-10" db="EMBL/GenBank/DDBJ databases">
        <title>Nocardia macrotermitis sp. nov. and Nocardia aurantia sp. nov., isolated from the gut of fungus growing-termite Macrotermes natalensis.</title>
        <authorList>
            <person name="Benndorf R."/>
            <person name="Schwitalla J."/>
            <person name="Martin K."/>
            <person name="De Beer W."/>
            <person name="Kaster A.-K."/>
            <person name="Vollmers J."/>
            <person name="Poulsen M."/>
            <person name="Beemelmanns C."/>
        </authorList>
    </citation>
    <scope>NUCLEOTIDE SEQUENCE [LARGE SCALE GENOMIC DNA]</scope>
    <source>
        <strain evidence="11 12">RB56</strain>
    </source>
</reference>
<sequence>MTVTESGVGDDAFTRATAPYYTELLAYCYRILGSVEDAEEVVQTVYLDAWRAYPRFEGRSSLRTWLYRIATRAAVREAQQVRRRPLPSDLSGPAGPYHPIGRAATEVPWLHPLPDALWANDSADPGTVVADFETIRLAFVAALQELPARQRVVLLLREVLQWQASEIAELLGISVPAVNSALQRARAGMPLSDARRLEPEPPRVREFVDRYVAAFENADIPGLLSILTEDARWEMPPQQEWFAGRPDVVAFLRPRLAESGRLVAVPVGANAQPAVALYSRDAADVLRAHAIHVLTVRPDGIAAVVSFQIPALFPRFGLPMESDVRPHVPVPASALGAGWPGPR</sequence>
<dbReference type="InterPro" id="IPR007627">
    <property type="entry name" value="RNA_pol_sigma70_r2"/>
</dbReference>
<evidence type="ECO:0000256" key="2">
    <source>
        <dbReference type="ARBA" id="ARBA00011344"/>
    </source>
</evidence>
<evidence type="ECO:0000256" key="3">
    <source>
        <dbReference type="ARBA" id="ARBA00023015"/>
    </source>
</evidence>
<dbReference type="NCBIfam" id="NF006089">
    <property type="entry name" value="PRK08241.1"/>
    <property type="match status" value="1"/>
</dbReference>
<evidence type="ECO:0000256" key="5">
    <source>
        <dbReference type="ARBA" id="ARBA00023125"/>
    </source>
</evidence>
<dbReference type="PANTHER" id="PTHR43133:SF65">
    <property type="entry name" value="ECF RNA POLYMERASE SIGMA FACTOR SIGG"/>
    <property type="match status" value="1"/>
</dbReference>
<dbReference type="AlphaFoldDB" id="A0A7K0DSZ1"/>
<organism evidence="11 12">
    <name type="scientific">Nocardia aurantia</name>
    <dbReference type="NCBI Taxonomy" id="2585199"/>
    <lineage>
        <taxon>Bacteria</taxon>
        <taxon>Bacillati</taxon>
        <taxon>Actinomycetota</taxon>
        <taxon>Actinomycetes</taxon>
        <taxon>Mycobacteriales</taxon>
        <taxon>Nocardiaceae</taxon>
        <taxon>Nocardia</taxon>
    </lineage>
</organism>
<name>A0A7K0DSZ1_9NOCA</name>
<feature type="domain" description="RNA polymerase sigma-70 region 2" evidence="8">
    <location>
        <begin position="20"/>
        <end position="83"/>
    </location>
</feature>
<evidence type="ECO:0000259" key="9">
    <source>
        <dbReference type="Pfam" id="PF08281"/>
    </source>
</evidence>
<dbReference type="SUPFAM" id="SSF88659">
    <property type="entry name" value="Sigma3 and sigma4 domains of RNA polymerase sigma factors"/>
    <property type="match status" value="1"/>
</dbReference>
<dbReference type="CDD" id="cd06171">
    <property type="entry name" value="Sigma70_r4"/>
    <property type="match status" value="1"/>
</dbReference>
<dbReference type="NCBIfam" id="TIGR02937">
    <property type="entry name" value="sigma70-ECF"/>
    <property type="match status" value="1"/>
</dbReference>
<dbReference type="InterPro" id="IPR013325">
    <property type="entry name" value="RNA_pol_sigma_r2"/>
</dbReference>
<dbReference type="Gene3D" id="3.10.450.50">
    <property type="match status" value="1"/>
</dbReference>
<dbReference type="InterPro" id="IPR039425">
    <property type="entry name" value="RNA_pol_sigma-70-like"/>
</dbReference>
<dbReference type="Gene3D" id="1.10.10.10">
    <property type="entry name" value="Winged helix-like DNA-binding domain superfamily/Winged helix DNA-binding domain"/>
    <property type="match status" value="1"/>
</dbReference>
<dbReference type="GO" id="GO:0016987">
    <property type="term" value="F:sigma factor activity"/>
    <property type="evidence" value="ECO:0007669"/>
    <property type="project" value="UniProtKB-KW"/>
</dbReference>
<dbReference type="InterPro" id="IPR014305">
    <property type="entry name" value="RNA_pol_sigma-G_actinobac"/>
</dbReference>
<gene>
    <name evidence="11" type="primary">sigG_4</name>
    <name evidence="11" type="ORF">NRB56_42310</name>
</gene>
<dbReference type="InterPro" id="IPR032710">
    <property type="entry name" value="NTF2-like_dom_sf"/>
</dbReference>
<dbReference type="InterPro" id="IPR013324">
    <property type="entry name" value="RNA_pol_sigma_r3/r4-like"/>
</dbReference>
<keyword evidence="5 7" id="KW-0238">DNA-binding</keyword>
<evidence type="ECO:0000313" key="12">
    <source>
        <dbReference type="Proteomes" id="UP000431401"/>
    </source>
</evidence>
<dbReference type="EMBL" id="WEGI01000009">
    <property type="protein sequence ID" value="MQY28647.1"/>
    <property type="molecule type" value="Genomic_DNA"/>
</dbReference>
<comment type="similarity">
    <text evidence="1 7">Belongs to the sigma-70 factor family. ECF subfamily.</text>
</comment>
<dbReference type="Pfam" id="PF08281">
    <property type="entry name" value="Sigma70_r4_2"/>
    <property type="match status" value="1"/>
</dbReference>
<keyword evidence="4 7" id="KW-0731">Sigma factor</keyword>
<feature type="domain" description="RNA polymerase sigma factor 70 region 4 type 2" evidence="9">
    <location>
        <begin position="137"/>
        <end position="187"/>
    </location>
</feature>
<keyword evidence="12" id="KW-1185">Reference proteome</keyword>
<dbReference type="InterPro" id="IPR013249">
    <property type="entry name" value="RNA_pol_sigma70_r4_t2"/>
</dbReference>
<protein>
    <recommendedName>
        <fullName evidence="7">RNA polymerase sigma factor</fullName>
    </recommendedName>
</protein>
<feature type="domain" description="SnoaL-like" evidence="10">
    <location>
        <begin position="208"/>
        <end position="300"/>
    </location>
</feature>
<dbReference type="GO" id="GO:0006352">
    <property type="term" value="P:DNA-templated transcription initiation"/>
    <property type="evidence" value="ECO:0007669"/>
    <property type="project" value="InterPro"/>
</dbReference>
<dbReference type="Proteomes" id="UP000431401">
    <property type="component" value="Unassembled WGS sequence"/>
</dbReference>
<evidence type="ECO:0000256" key="7">
    <source>
        <dbReference type="RuleBase" id="RU000716"/>
    </source>
</evidence>
<evidence type="ECO:0000259" key="8">
    <source>
        <dbReference type="Pfam" id="PF04542"/>
    </source>
</evidence>
<dbReference type="InterPro" id="IPR037401">
    <property type="entry name" value="SnoaL-like"/>
</dbReference>
<dbReference type="Pfam" id="PF12680">
    <property type="entry name" value="SnoaL_2"/>
    <property type="match status" value="1"/>
</dbReference>
<comment type="subunit">
    <text evidence="2">Interacts transiently with the RNA polymerase catalytic core formed by RpoA, RpoB, RpoC and RpoZ (2 alpha, 1 beta, 1 beta' and 1 omega subunit) to form the RNA polymerase holoenzyme that can initiate transcription.</text>
</comment>
<evidence type="ECO:0000256" key="1">
    <source>
        <dbReference type="ARBA" id="ARBA00010641"/>
    </source>
</evidence>
<dbReference type="GO" id="GO:0003677">
    <property type="term" value="F:DNA binding"/>
    <property type="evidence" value="ECO:0007669"/>
    <property type="project" value="UniProtKB-KW"/>
</dbReference>
<comment type="caution">
    <text evidence="11">The sequence shown here is derived from an EMBL/GenBank/DDBJ whole genome shotgun (WGS) entry which is preliminary data.</text>
</comment>
<dbReference type="SUPFAM" id="SSF88946">
    <property type="entry name" value="Sigma2 domain of RNA polymerase sigma factors"/>
    <property type="match status" value="1"/>
</dbReference>
<dbReference type="InterPro" id="IPR000838">
    <property type="entry name" value="RNA_pol_sigma70_ECF_CS"/>
</dbReference>
<dbReference type="Gene3D" id="1.10.1740.10">
    <property type="match status" value="1"/>
</dbReference>
<dbReference type="SUPFAM" id="SSF54427">
    <property type="entry name" value="NTF2-like"/>
    <property type="match status" value="1"/>
</dbReference>
<keyword evidence="3 7" id="KW-0805">Transcription regulation</keyword>
<dbReference type="InterPro" id="IPR036388">
    <property type="entry name" value="WH-like_DNA-bd_sf"/>
</dbReference>
<keyword evidence="6 7" id="KW-0804">Transcription</keyword>
<dbReference type="PANTHER" id="PTHR43133">
    <property type="entry name" value="RNA POLYMERASE ECF-TYPE SIGMA FACTO"/>
    <property type="match status" value="1"/>
</dbReference>
<evidence type="ECO:0000256" key="4">
    <source>
        <dbReference type="ARBA" id="ARBA00023082"/>
    </source>
</evidence>
<dbReference type="RefSeq" id="WP_319943294.1">
    <property type="nucleotide sequence ID" value="NZ_WEGI01000009.1"/>
</dbReference>
<accession>A0A7K0DSZ1</accession>
<dbReference type="Pfam" id="PF04542">
    <property type="entry name" value="Sigma70_r2"/>
    <property type="match status" value="1"/>
</dbReference>
<dbReference type="PROSITE" id="PS01063">
    <property type="entry name" value="SIGMA70_ECF"/>
    <property type="match status" value="1"/>
</dbReference>
<dbReference type="NCBIfam" id="TIGR02960">
    <property type="entry name" value="SigX5"/>
    <property type="match status" value="1"/>
</dbReference>
<dbReference type="InterPro" id="IPR014284">
    <property type="entry name" value="RNA_pol_sigma-70_dom"/>
</dbReference>
<evidence type="ECO:0000313" key="11">
    <source>
        <dbReference type="EMBL" id="MQY28647.1"/>
    </source>
</evidence>
<dbReference type="GO" id="GO:0006950">
    <property type="term" value="P:response to stress"/>
    <property type="evidence" value="ECO:0007669"/>
    <property type="project" value="UniProtKB-ARBA"/>
</dbReference>
<evidence type="ECO:0000256" key="6">
    <source>
        <dbReference type="ARBA" id="ARBA00023163"/>
    </source>
</evidence>